<dbReference type="InterPro" id="IPR003439">
    <property type="entry name" value="ABC_transporter-like_ATP-bd"/>
</dbReference>
<evidence type="ECO:0000313" key="4">
    <source>
        <dbReference type="EMBL" id="TQM76244.1"/>
    </source>
</evidence>
<dbReference type="Pfam" id="PF00005">
    <property type="entry name" value="ABC_tran"/>
    <property type="match status" value="1"/>
</dbReference>
<dbReference type="GO" id="GO:0005524">
    <property type="term" value="F:ATP binding"/>
    <property type="evidence" value="ECO:0007669"/>
    <property type="project" value="UniProtKB-KW"/>
</dbReference>
<dbReference type="AlphaFoldDB" id="A0A543J094"/>
<reference evidence="4 5" key="1">
    <citation type="submission" date="2019-06" db="EMBL/GenBank/DDBJ databases">
        <title>Sequencing the genomes of 1000 actinobacteria strains.</title>
        <authorList>
            <person name="Klenk H.-P."/>
        </authorList>
    </citation>
    <scope>NUCLEOTIDE SEQUENCE [LARGE SCALE GENOMIC DNA]</scope>
    <source>
        <strain evidence="4 5">DSM 43186</strain>
    </source>
</reference>
<feature type="domain" description="ABC transporter" evidence="3">
    <location>
        <begin position="5"/>
        <end position="218"/>
    </location>
</feature>
<protein>
    <submittedName>
        <fullName evidence="4">ABC-type multidrug transport system ATPase subunit</fullName>
    </submittedName>
</protein>
<dbReference type="SUPFAM" id="SSF52540">
    <property type="entry name" value="P-loop containing nucleoside triphosphate hydrolases"/>
    <property type="match status" value="1"/>
</dbReference>
<dbReference type="PROSITE" id="PS50893">
    <property type="entry name" value="ABC_TRANSPORTER_2"/>
    <property type="match status" value="1"/>
</dbReference>
<evidence type="ECO:0000256" key="1">
    <source>
        <dbReference type="ARBA" id="ARBA00022741"/>
    </source>
</evidence>
<dbReference type="InterPro" id="IPR027417">
    <property type="entry name" value="P-loop_NTPase"/>
</dbReference>
<proteinExistence type="predicted"/>
<keyword evidence="2" id="KW-0067">ATP-binding</keyword>
<dbReference type="PANTHER" id="PTHR43038">
    <property type="entry name" value="ATP-BINDING CASSETTE, SUB-FAMILY H, MEMBER 1"/>
    <property type="match status" value="1"/>
</dbReference>
<evidence type="ECO:0000259" key="3">
    <source>
        <dbReference type="PROSITE" id="PS50893"/>
    </source>
</evidence>
<dbReference type="InterPro" id="IPR003593">
    <property type="entry name" value="AAA+_ATPase"/>
</dbReference>
<organism evidence="4 5">
    <name type="scientific">Thermopolyspora flexuosa</name>
    <dbReference type="NCBI Taxonomy" id="103836"/>
    <lineage>
        <taxon>Bacteria</taxon>
        <taxon>Bacillati</taxon>
        <taxon>Actinomycetota</taxon>
        <taxon>Actinomycetes</taxon>
        <taxon>Streptosporangiales</taxon>
        <taxon>Streptosporangiaceae</taxon>
        <taxon>Thermopolyspora</taxon>
    </lineage>
</organism>
<dbReference type="SMART" id="SM00382">
    <property type="entry name" value="AAA"/>
    <property type="match status" value="1"/>
</dbReference>
<dbReference type="Proteomes" id="UP000319213">
    <property type="component" value="Unassembled WGS sequence"/>
</dbReference>
<name>A0A543J094_9ACTN</name>
<sequence>MAALITVRGLAKRYGRRRVLEDVGFTVPEGVLVGIQGENGAGKSTLLKCLVGLLRPDRGSVELHGRIGYCPQDPSLIESLTVREQFELFGAGYGLDPDEIAERAEALMDEFGCARYADTRVDRLSGGTRQKVNLIAALLHRPDVLVLDEPYQGFDYETYRRFWEYAELHRATGGSVVVVSHMHTELSRFDAMLDLVDGRVRVSGRRADEVRLGGRAAA</sequence>
<dbReference type="CDD" id="cd03230">
    <property type="entry name" value="ABC_DR_subfamily_A"/>
    <property type="match status" value="1"/>
</dbReference>
<dbReference type="RefSeq" id="WP_142260153.1">
    <property type="nucleotide sequence ID" value="NZ_BMPV01000001.1"/>
</dbReference>
<gene>
    <name evidence="4" type="ORF">FHX40_2976</name>
</gene>
<dbReference type="GO" id="GO:0016887">
    <property type="term" value="F:ATP hydrolysis activity"/>
    <property type="evidence" value="ECO:0007669"/>
    <property type="project" value="InterPro"/>
</dbReference>
<dbReference type="OrthoDB" id="9804819at2"/>
<evidence type="ECO:0000313" key="5">
    <source>
        <dbReference type="Proteomes" id="UP000319213"/>
    </source>
</evidence>
<keyword evidence="5" id="KW-1185">Reference proteome</keyword>
<dbReference type="Gene3D" id="3.40.50.300">
    <property type="entry name" value="P-loop containing nucleotide triphosphate hydrolases"/>
    <property type="match status" value="1"/>
</dbReference>
<keyword evidence="1" id="KW-0547">Nucleotide-binding</keyword>
<comment type="caution">
    <text evidence="4">The sequence shown here is derived from an EMBL/GenBank/DDBJ whole genome shotgun (WGS) entry which is preliminary data.</text>
</comment>
<dbReference type="PANTHER" id="PTHR43038:SF7">
    <property type="entry name" value="ABC TRANSPORT SYSTEM ATP-BINDING PROTEIN"/>
    <property type="match status" value="1"/>
</dbReference>
<evidence type="ECO:0000256" key="2">
    <source>
        <dbReference type="ARBA" id="ARBA00022840"/>
    </source>
</evidence>
<accession>A0A543J094</accession>
<dbReference type="EMBL" id="VFPQ01000001">
    <property type="protein sequence ID" value="TQM76244.1"/>
    <property type="molecule type" value="Genomic_DNA"/>
</dbReference>